<evidence type="ECO:0000256" key="2">
    <source>
        <dbReference type="ARBA" id="ARBA00022617"/>
    </source>
</evidence>
<accession>A0ABP0WXU1</accession>
<feature type="transmembrane region" description="Helical" evidence="10">
    <location>
        <begin position="24"/>
        <end position="46"/>
    </location>
</feature>
<sequence length="549" mass="61844">MGLPNASSASNWVDDVRMTDVGDWRFVLVTACTVLSVLLLVHALYVRLWKPYTTRRFYEKQGIKGPVFRPFVGNLPEIRALKASVPDVCGISEPAARRVGLELFLFTEKYGKVSVYEQGSTTRLIISDPKLAKEVLVAKGGHYHKSALSGEVLRRVTGEGSILVTEEGQWKEQNHIMSPAFRHNFLTDQFHYILESANELVTKWQTMINNSDEKYGAEVAIDLDLPETLLEIIIKTTFGSTTVEGGDIRAIHKAVKFMMRILGPRLSGYGRLFPGYGFLPTPTNIKVWIESRNVEKVLMNFASARLKQVRETKRKNPKATRNSIYGTNLLGMMLEAYEEGNSNMTKSQLLDQCKTMLIASDNPTSLLMIWTLTLLAMHPDWQERLRSEVQDVVGEGTPQPDTLSHLKLMDMVLNETMRLMPPVRVLNRDAIDDHQIGSVNVAAGTSVLIPLAVIHQSKDIWGEDAHLYNPERWSKSDSHHFSSFMPFGAGNRICLGRNLARMEAKLILSFLLRRFTFSVAPGYRHAPGFGDLILWPKYGVQLRIKNVAT</sequence>
<keyword evidence="3 10" id="KW-0812">Transmembrane</keyword>
<dbReference type="PROSITE" id="PS00086">
    <property type="entry name" value="CYTOCHROME_P450"/>
    <property type="match status" value="1"/>
</dbReference>
<keyword evidence="9" id="KW-0503">Monooxygenase</keyword>
<dbReference type="InterPro" id="IPR002401">
    <property type="entry name" value="Cyt_P450_E_grp-I"/>
</dbReference>
<dbReference type="InterPro" id="IPR001128">
    <property type="entry name" value="Cyt_P450"/>
</dbReference>
<dbReference type="PRINTS" id="PR00463">
    <property type="entry name" value="EP450I"/>
</dbReference>
<keyword evidence="8 10" id="KW-0472">Membrane</keyword>
<keyword evidence="2 9" id="KW-0349">Heme</keyword>
<name>A0ABP0WXU1_9BRYO</name>
<keyword evidence="12" id="KW-1185">Reference proteome</keyword>
<dbReference type="EMBL" id="OZ020098">
    <property type="protein sequence ID" value="CAK9270566.1"/>
    <property type="molecule type" value="Genomic_DNA"/>
</dbReference>
<evidence type="ECO:0008006" key="13">
    <source>
        <dbReference type="Google" id="ProtNLM"/>
    </source>
</evidence>
<evidence type="ECO:0000256" key="9">
    <source>
        <dbReference type="RuleBase" id="RU000461"/>
    </source>
</evidence>
<dbReference type="Proteomes" id="UP001497444">
    <property type="component" value="Chromosome 3"/>
</dbReference>
<dbReference type="InterPro" id="IPR036396">
    <property type="entry name" value="Cyt_P450_sf"/>
</dbReference>
<dbReference type="Gene3D" id="1.10.630.10">
    <property type="entry name" value="Cytochrome P450"/>
    <property type="match status" value="1"/>
</dbReference>
<evidence type="ECO:0000313" key="12">
    <source>
        <dbReference type="Proteomes" id="UP001497444"/>
    </source>
</evidence>
<dbReference type="PANTHER" id="PTHR24282">
    <property type="entry name" value="CYTOCHROME P450 FAMILY MEMBER"/>
    <property type="match status" value="1"/>
</dbReference>
<comment type="similarity">
    <text evidence="9">Belongs to the cytochrome P450 family.</text>
</comment>
<organism evidence="11 12">
    <name type="scientific">Sphagnum jensenii</name>
    <dbReference type="NCBI Taxonomy" id="128206"/>
    <lineage>
        <taxon>Eukaryota</taxon>
        <taxon>Viridiplantae</taxon>
        <taxon>Streptophyta</taxon>
        <taxon>Embryophyta</taxon>
        <taxon>Bryophyta</taxon>
        <taxon>Sphagnophytina</taxon>
        <taxon>Sphagnopsida</taxon>
        <taxon>Sphagnales</taxon>
        <taxon>Sphagnaceae</taxon>
        <taxon>Sphagnum</taxon>
    </lineage>
</organism>
<protein>
    <recommendedName>
        <fullName evidence="13">Cytochrome P450</fullName>
    </recommendedName>
</protein>
<dbReference type="InterPro" id="IPR050665">
    <property type="entry name" value="Cytochrome_P450_Monooxygen"/>
</dbReference>
<evidence type="ECO:0000256" key="8">
    <source>
        <dbReference type="ARBA" id="ARBA00023136"/>
    </source>
</evidence>
<proteinExistence type="inferred from homology"/>
<dbReference type="InterPro" id="IPR017972">
    <property type="entry name" value="Cyt_P450_CS"/>
</dbReference>
<comment type="subcellular location">
    <subcellularLocation>
        <location evidence="1">Membrane</location>
    </subcellularLocation>
</comment>
<keyword evidence="5 10" id="KW-1133">Transmembrane helix</keyword>
<evidence type="ECO:0000256" key="3">
    <source>
        <dbReference type="ARBA" id="ARBA00022692"/>
    </source>
</evidence>
<keyword evidence="7 9" id="KW-0408">Iron</keyword>
<keyword evidence="6 9" id="KW-0560">Oxidoreductase</keyword>
<evidence type="ECO:0000256" key="7">
    <source>
        <dbReference type="ARBA" id="ARBA00023004"/>
    </source>
</evidence>
<reference evidence="11" key="1">
    <citation type="submission" date="2024-02" db="EMBL/GenBank/DDBJ databases">
        <authorList>
            <consortium name="ELIXIR-Norway"/>
            <consortium name="Elixir Norway"/>
        </authorList>
    </citation>
    <scope>NUCLEOTIDE SEQUENCE</scope>
</reference>
<evidence type="ECO:0000256" key="6">
    <source>
        <dbReference type="ARBA" id="ARBA00023002"/>
    </source>
</evidence>
<evidence type="ECO:0000313" key="11">
    <source>
        <dbReference type="EMBL" id="CAK9270566.1"/>
    </source>
</evidence>
<dbReference type="PANTHER" id="PTHR24282:SF211">
    <property type="entry name" value="CYTOCHROME P450-RELATED"/>
    <property type="match status" value="1"/>
</dbReference>
<keyword evidence="4 9" id="KW-0479">Metal-binding</keyword>
<dbReference type="PRINTS" id="PR00385">
    <property type="entry name" value="P450"/>
</dbReference>
<evidence type="ECO:0000256" key="10">
    <source>
        <dbReference type="SAM" id="Phobius"/>
    </source>
</evidence>
<evidence type="ECO:0000256" key="1">
    <source>
        <dbReference type="ARBA" id="ARBA00004370"/>
    </source>
</evidence>
<gene>
    <name evidence="11" type="ORF">CSSPJE1EN1_LOCUS16044</name>
</gene>
<dbReference type="SUPFAM" id="SSF48264">
    <property type="entry name" value="Cytochrome P450"/>
    <property type="match status" value="1"/>
</dbReference>
<evidence type="ECO:0000256" key="4">
    <source>
        <dbReference type="ARBA" id="ARBA00022723"/>
    </source>
</evidence>
<evidence type="ECO:0000256" key="5">
    <source>
        <dbReference type="ARBA" id="ARBA00022989"/>
    </source>
</evidence>
<dbReference type="Pfam" id="PF00067">
    <property type="entry name" value="p450"/>
    <property type="match status" value="1"/>
</dbReference>